<evidence type="ECO:0000256" key="5">
    <source>
        <dbReference type="ARBA" id="ARBA00022989"/>
    </source>
</evidence>
<evidence type="ECO:0000256" key="3">
    <source>
        <dbReference type="ARBA" id="ARBA00022729"/>
    </source>
</evidence>
<keyword evidence="5 9" id="KW-1133">Transmembrane helix</keyword>
<dbReference type="FunFam" id="2.60.40.10:FF:000191">
    <property type="entry name" value="Immunoglobulin superfamily member 3"/>
    <property type="match status" value="1"/>
</dbReference>
<organism evidence="11 12">
    <name type="scientific">Phrynocephalus forsythii</name>
    <dbReference type="NCBI Taxonomy" id="171643"/>
    <lineage>
        <taxon>Eukaryota</taxon>
        <taxon>Metazoa</taxon>
        <taxon>Chordata</taxon>
        <taxon>Craniata</taxon>
        <taxon>Vertebrata</taxon>
        <taxon>Euteleostomi</taxon>
        <taxon>Lepidosauria</taxon>
        <taxon>Squamata</taxon>
        <taxon>Bifurcata</taxon>
        <taxon>Unidentata</taxon>
        <taxon>Episquamata</taxon>
        <taxon>Toxicofera</taxon>
        <taxon>Iguania</taxon>
        <taxon>Acrodonta</taxon>
        <taxon>Agamidae</taxon>
        <taxon>Agaminae</taxon>
        <taxon>Phrynocephalus</taxon>
    </lineage>
</organism>
<comment type="subcellular location">
    <subcellularLocation>
        <location evidence="1">Membrane</location>
        <topology evidence="1">Single-pass type I membrane protein</topology>
    </subcellularLocation>
</comment>
<dbReference type="InterPro" id="IPR007110">
    <property type="entry name" value="Ig-like_dom"/>
</dbReference>
<evidence type="ECO:0000256" key="7">
    <source>
        <dbReference type="ARBA" id="ARBA00023157"/>
    </source>
</evidence>
<dbReference type="InterPro" id="IPR013783">
    <property type="entry name" value="Ig-like_fold"/>
</dbReference>
<dbReference type="Gene3D" id="2.60.40.10">
    <property type="entry name" value="Immunoglobulins"/>
    <property type="match status" value="4"/>
</dbReference>
<dbReference type="AlphaFoldDB" id="A0A9Q0X996"/>
<dbReference type="OrthoDB" id="9949420at2759"/>
<evidence type="ECO:0000256" key="9">
    <source>
        <dbReference type="SAM" id="Phobius"/>
    </source>
</evidence>
<dbReference type="InterPro" id="IPR051102">
    <property type="entry name" value="IgSF_V-set/TM_domain"/>
</dbReference>
<evidence type="ECO:0000256" key="1">
    <source>
        <dbReference type="ARBA" id="ARBA00004479"/>
    </source>
</evidence>
<dbReference type="InterPro" id="IPR036179">
    <property type="entry name" value="Ig-like_dom_sf"/>
</dbReference>
<keyword evidence="12" id="KW-1185">Reference proteome</keyword>
<dbReference type="FunFam" id="2.60.40.10:FF:000491">
    <property type="entry name" value="Immunoglobulin superfamily, member 3"/>
    <property type="match status" value="1"/>
</dbReference>
<reference evidence="11" key="1">
    <citation type="journal article" date="2023" name="DNA Res.">
        <title>Chromosome-level genome assembly of Phrynocephalus forsythii using third-generation DNA sequencing and Hi-C analysis.</title>
        <authorList>
            <person name="Qi Y."/>
            <person name="Zhao W."/>
            <person name="Zhao Y."/>
            <person name="Niu C."/>
            <person name="Cao S."/>
            <person name="Zhang Y."/>
        </authorList>
    </citation>
    <scope>NUCLEOTIDE SEQUENCE</scope>
    <source>
        <tissue evidence="11">Muscle</tissue>
    </source>
</reference>
<name>A0A9Q0X996_9SAUR</name>
<dbReference type="InterPro" id="IPR013106">
    <property type="entry name" value="Ig_V-set"/>
</dbReference>
<dbReference type="Proteomes" id="UP001142489">
    <property type="component" value="Unassembled WGS sequence"/>
</dbReference>
<evidence type="ECO:0000256" key="6">
    <source>
        <dbReference type="ARBA" id="ARBA00023136"/>
    </source>
</evidence>
<dbReference type="PANTHER" id="PTHR12207">
    <property type="entry name" value="V-SET AND TRANSMEMBRANE DOMAIN-CONTAINING PROTEIN"/>
    <property type="match status" value="1"/>
</dbReference>
<keyword evidence="8" id="KW-0393">Immunoglobulin domain</keyword>
<evidence type="ECO:0000259" key="10">
    <source>
        <dbReference type="PROSITE" id="PS50835"/>
    </source>
</evidence>
<dbReference type="SUPFAM" id="SSF48726">
    <property type="entry name" value="Immunoglobulin"/>
    <property type="match status" value="4"/>
</dbReference>
<evidence type="ECO:0000256" key="4">
    <source>
        <dbReference type="ARBA" id="ARBA00022737"/>
    </source>
</evidence>
<accession>A0A9Q0X996</accession>
<keyword evidence="2 9" id="KW-0812">Transmembrane</keyword>
<dbReference type="GO" id="GO:0016020">
    <property type="term" value="C:membrane"/>
    <property type="evidence" value="ECO:0007669"/>
    <property type="project" value="UniProtKB-SubCell"/>
</dbReference>
<keyword evidence="6 9" id="KW-0472">Membrane</keyword>
<keyword evidence="3" id="KW-0732">Signal</keyword>
<proteinExistence type="predicted"/>
<evidence type="ECO:0000256" key="2">
    <source>
        <dbReference type="ARBA" id="ARBA00022692"/>
    </source>
</evidence>
<gene>
    <name evidence="11" type="ORF">JRQ81_009149</name>
</gene>
<feature type="domain" description="Ig-like" evidence="10">
    <location>
        <begin position="297"/>
        <end position="436"/>
    </location>
</feature>
<evidence type="ECO:0000313" key="11">
    <source>
        <dbReference type="EMBL" id="KAJ7307164.1"/>
    </source>
</evidence>
<keyword evidence="7" id="KW-1015">Disulfide bond</keyword>
<dbReference type="InterPro" id="IPR003599">
    <property type="entry name" value="Ig_sub"/>
</dbReference>
<evidence type="ECO:0000256" key="8">
    <source>
        <dbReference type="ARBA" id="ARBA00023319"/>
    </source>
</evidence>
<keyword evidence="4" id="KW-0677">Repeat</keyword>
<sequence length="621" mass="67439">MQDLGPTALQGTHRPPRRTLLSHGLSAGREVNLPSGPLYRVEGRPASIPCNVSEYEGPTLQHFEWFVYRPSAPDISIGVISTRDPKFPYAVFGPRVQAGEVSIHRVRGDAVELRIKHLRREDAGLYECYTPTTDSKYHGSYSGKVELRVIPDALSVSPSPPLLTSPPFWARGAGPASSPPQMTLWESQDLHLTCLVASETQQHTHLSVSFGLSAPEGGQALQEVIRARRDFTVEAGGRFAERLRAQELSLAKLGKRQYQMALGWLRPEDGGTYYCAAGEWIQDPDGSWQQITEKQVPLAQVSVQAIASQLAVSASPPRVAMASGEALELLCNASGVQHPPSPRAAYSIAWELSRGPGEEGRLVAQLDVDGAVLLGESYSSHGVGNRHLSLQKVAAPPGFYRLRIESAQPGDAGAYRCVVRAFVRSSSSELRQVALSQSEALTVDMKSDGVVLEARAWLPFPTIYRGDTAEVLCNISVEAAQPVRLALSWWAEMPQEDSEQRGTLVAAVSREGVADLGTRPSGGAVSVDKVGVLSHRLRLHGVQPSDEGQYHCAVTAWVPYPDGSWYKAGSVKSNMVTVYPYALPMDTLFLPLVAGISSALFVAITILVSVTCCFMKRLRKR</sequence>
<feature type="domain" description="Ig-like" evidence="10">
    <location>
        <begin position="466"/>
        <end position="577"/>
    </location>
</feature>
<dbReference type="Pfam" id="PF07686">
    <property type="entry name" value="V-set"/>
    <property type="match status" value="1"/>
</dbReference>
<dbReference type="EMBL" id="JAPFRF010000019">
    <property type="protein sequence ID" value="KAJ7307164.1"/>
    <property type="molecule type" value="Genomic_DNA"/>
</dbReference>
<dbReference type="PROSITE" id="PS50835">
    <property type="entry name" value="IG_LIKE"/>
    <property type="match status" value="3"/>
</dbReference>
<feature type="transmembrane region" description="Helical" evidence="9">
    <location>
        <begin position="588"/>
        <end position="615"/>
    </location>
</feature>
<protein>
    <recommendedName>
        <fullName evidence="10">Ig-like domain-containing protein</fullName>
    </recommendedName>
</protein>
<comment type="caution">
    <text evidence="11">The sequence shown here is derived from an EMBL/GenBank/DDBJ whole genome shotgun (WGS) entry which is preliminary data.</text>
</comment>
<evidence type="ECO:0000313" key="12">
    <source>
        <dbReference type="Proteomes" id="UP001142489"/>
    </source>
</evidence>
<dbReference type="PANTHER" id="PTHR12207:SF22">
    <property type="entry name" value="IMMUNOGLOBULIN SUPERFAMILY MEMBER 8"/>
    <property type="match status" value="1"/>
</dbReference>
<dbReference type="SMART" id="SM00409">
    <property type="entry name" value="IG"/>
    <property type="match status" value="4"/>
</dbReference>
<feature type="domain" description="Ig-like" evidence="10">
    <location>
        <begin position="16"/>
        <end position="128"/>
    </location>
</feature>